<evidence type="ECO:0000259" key="1">
    <source>
        <dbReference type="Pfam" id="PF08389"/>
    </source>
</evidence>
<dbReference type="Gene3D" id="1.25.10.10">
    <property type="entry name" value="Leucine-rich Repeat Variant"/>
    <property type="match status" value="1"/>
</dbReference>
<dbReference type="ExpressionAtlas" id="A0A1D6QI58">
    <property type="expression patterns" value="baseline and differential"/>
</dbReference>
<evidence type="ECO:0000313" key="2">
    <source>
        <dbReference type="EMBL" id="AQK57549.1"/>
    </source>
</evidence>
<proteinExistence type="predicted"/>
<dbReference type="EMBL" id="CM000780">
    <property type="protein sequence ID" value="AQK57549.1"/>
    <property type="molecule type" value="Genomic_DNA"/>
</dbReference>
<dbReference type="InterPro" id="IPR011989">
    <property type="entry name" value="ARM-like"/>
</dbReference>
<dbReference type="STRING" id="4577.A0A1D6QI58"/>
<dbReference type="InterPro" id="IPR057941">
    <property type="entry name" value="TPR_TNPO3_IPO13_2nd"/>
</dbReference>
<dbReference type="Pfam" id="PF08389">
    <property type="entry name" value="Xpo1"/>
    <property type="match status" value="1"/>
</dbReference>
<dbReference type="PANTHER" id="PTHR12363">
    <property type="entry name" value="TRANSPORTIN 3 AND IMPORTIN 13"/>
    <property type="match status" value="1"/>
</dbReference>
<dbReference type="IntAct" id="A0A1D6QI58">
    <property type="interactions" value="5"/>
</dbReference>
<reference evidence="2" key="1">
    <citation type="submission" date="2015-12" db="EMBL/GenBank/DDBJ databases">
        <title>Update maize B73 reference genome by single molecule sequencing technologies.</title>
        <authorList>
            <consortium name="Maize Genome Sequencing Project"/>
            <person name="Ware D."/>
        </authorList>
    </citation>
    <scope>NUCLEOTIDE SEQUENCE</scope>
    <source>
        <tissue evidence="2">Seedling</tissue>
    </source>
</reference>
<dbReference type="InterPro" id="IPR051345">
    <property type="entry name" value="Importin_beta-like_NTR"/>
</dbReference>
<dbReference type="SUPFAM" id="SSF48371">
    <property type="entry name" value="ARM repeat"/>
    <property type="match status" value="1"/>
</dbReference>
<dbReference type="FunFam" id="1.25.10.10:FF:000450">
    <property type="entry name" value="ARM repeat superfamily protein"/>
    <property type="match status" value="1"/>
</dbReference>
<name>A0A1D6QI58_MAIZE</name>
<sequence>MDAAEASEVQARLAAAVHALNHDARPEARLAANQWLLALQRSPQAWAVATSLLATPDPLPPADLLFFAAQMLRRKIQSPGPALLGLGLASQLLDALLLAARRFCAAPAPRQLLTQICLALAALALRAEGGVDGLFARMPHLPPPAVLELLTVLPEEAAQDQGGDTGVDAAARCRFTRELLAHAPSVLEFLHRQSEKAPADDDGVPLDERNRRILRCLLSWVRVRCFSETPAASLARHPLLTFAFNSLQVSFSFEVAIEVMTELVSQHQELPEAFLSKTPYIREALLLPALANRNEKIIAGLACLMCEVGQAAPALVAEGGSQALALTDGLLRCVAFTSEDWEIAESTLQFWCSLAHFILGIDVKSAKRNVVQELFVPVFSSLLDALLFRAQMDTDEHGSDGAPCIPERLTQFRMNLEELLVDICLLLGAPAYINRLFSGGWDFSSQTIPWKEVEVRMYALSMVADTILQDEGSFDFSIIMHFVNILSSRTPVELNGNLFLVYKSFGDVVGSYSKWLSSSQCNIKPLLLFCASGISKSVSSNACSLALRKLCEDAPSFIHEPQNLEILFWIGEGMNKGNLQLEDEEEIISAITHALSSISEKELKKSSLARLLCSSYSAVEKIIDIDRDQLLRQNPAAYTQSLDLAVRGLYRMSALFHHLATSVTSGLVDDDIIIVLLGIFWPLLESLFRSSHMENVHLSAAICRSLSSAIHSCGHHFHILLPKVMECLSANFLLFQRHDCFLRTGKELYFYAQRFFFLPKFKLKRFFFAPPANVIEEFGHKEEYGALCVRTFEILSSASSISALNSSYTCDQEPDLVEAYTYFTSMFIRCCPKEAIVASSSLIELSFQKAAICSTAMHRGAALAAMSYMSCFLETALAAVLESPECIPNGSPGVALIQILARCGEGLLSNVLYALLGVSALSRVHKSATILQQLAALCSFSEGTTWKAILSWNSLCGWLQSTVKSLPSEYLKQGEAEIIVPSWLKVLQDAGSDYLHSRTGDNIRSHQGYMQGKGGRTLKRIIRDFAESHRNVPIPSPT</sequence>
<dbReference type="AlphaFoldDB" id="A0A1D6QI58"/>
<dbReference type="GO" id="GO:0006606">
    <property type="term" value="P:protein import into nucleus"/>
    <property type="evidence" value="ECO:0007669"/>
    <property type="project" value="UniProtKB-ARBA"/>
</dbReference>
<dbReference type="Pfam" id="PF24138">
    <property type="entry name" value="TPR_TNPO3_IPO13_2nd"/>
    <property type="match status" value="1"/>
</dbReference>
<dbReference type="PANTHER" id="PTHR12363:SF44">
    <property type="entry name" value="ARM REPEAT SUPERFAMILY PROTEIN"/>
    <property type="match status" value="1"/>
</dbReference>
<dbReference type="InterPro" id="IPR016024">
    <property type="entry name" value="ARM-type_fold"/>
</dbReference>
<dbReference type="SMR" id="A0A1D6QI58"/>
<feature type="domain" description="Exportin-1/Importin-beta-like" evidence="1">
    <location>
        <begin position="109"/>
        <end position="259"/>
    </location>
</feature>
<accession>A0A1D6QI58</accession>
<dbReference type="InParanoid" id="A0A1D6QI58"/>
<protein>
    <submittedName>
        <fullName evidence="2">ARM repeat superfamily protein</fullName>
    </submittedName>
</protein>
<organism evidence="2">
    <name type="scientific">Zea mays</name>
    <name type="common">Maize</name>
    <dbReference type="NCBI Taxonomy" id="4577"/>
    <lineage>
        <taxon>Eukaryota</taxon>
        <taxon>Viridiplantae</taxon>
        <taxon>Streptophyta</taxon>
        <taxon>Embryophyta</taxon>
        <taxon>Tracheophyta</taxon>
        <taxon>Spermatophyta</taxon>
        <taxon>Magnoliopsida</taxon>
        <taxon>Liliopsida</taxon>
        <taxon>Poales</taxon>
        <taxon>Poaceae</taxon>
        <taxon>PACMAD clade</taxon>
        <taxon>Panicoideae</taxon>
        <taxon>Andropogonodae</taxon>
        <taxon>Andropogoneae</taxon>
        <taxon>Tripsacinae</taxon>
        <taxon>Zea</taxon>
    </lineage>
</organism>
<gene>
    <name evidence="2" type="ORF">ZEAMMB73_Zm00001d052632</name>
</gene>
<dbReference type="InterPro" id="IPR013598">
    <property type="entry name" value="Exportin-1/Importin-b-like"/>
</dbReference>